<dbReference type="AlphaFoldDB" id="A0A498QKR8"/>
<protein>
    <submittedName>
        <fullName evidence="7">Uncharacterized protein</fullName>
    </submittedName>
</protein>
<evidence type="ECO:0000256" key="5">
    <source>
        <dbReference type="ARBA" id="ARBA00023136"/>
    </source>
</evidence>
<evidence type="ECO:0000256" key="3">
    <source>
        <dbReference type="ARBA" id="ARBA00022692"/>
    </source>
</evidence>
<keyword evidence="3 6" id="KW-0812">Transmembrane</keyword>
<keyword evidence="2" id="KW-1003">Cell membrane</keyword>
<proteinExistence type="predicted"/>
<dbReference type="EMBL" id="UPHQ01000314">
    <property type="protein sequence ID" value="VBA46440.1"/>
    <property type="molecule type" value="Genomic_DNA"/>
</dbReference>
<evidence type="ECO:0000256" key="1">
    <source>
        <dbReference type="ARBA" id="ARBA00004651"/>
    </source>
</evidence>
<feature type="transmembrane region" description="Helical" evidence="6">
    <location>
        <begin position="111"/>
        <end position="130"/>
    </location>
</feature>
<evidence type="ECO:0000256" key="4">
    <source>
        <dbReference type="ARBA" id="ARBA00022989"/>
    </source>
</evidence>
<keyword evidence="5 6" id="KW-0472">Membrane</keyword>
<keyword evidence="4 6" id="KW-1133">Transmembrane helix</keyword>
<feature type="transmembrane region" description="Helical" evidence="6">
    <location>
        <begin position="39"/>
        <end position="62"/>
    </location>
</feature>
<evidence type="ECO:0000256" key="2">
    <source>
        <dbReference type="ARBA" id="ARBA00022475"/>
    </source>
</evidence>
<dbReference type="GO" id="GO:0005886">
    <property type="term" value="C:plasma membrane"/>
    <property type="evidence" value="ECO:0007669"/>
    <property type="project" value="UniProtKB-SubCell"/>
</dbReference>
<name>A0A498QKR8_9MYCO</name>
<dbReference type="InterPro" id="IPR019108">
    <property type="entry name" value="Caa3_assmbl_CtaG-rel"/>
</dbReference>
<accession>A0A498QKR8</accession>
<evidence type="ECO:0000313" key="7">
    <source>
        <dbReference type="EMBL" id="VBA46440.1"/>
    </source>
</evidence>
<evidence type="ECO:0000313" key="8">
    <source>
        <dbReference type="Proteomes" id="UP000267289"/>
    </source>
</evidence>
<feature type="transmembrane region" description="Helical" evidence="6">
    <location>
        <begin position="82"/>
        <end position="99"/>
    </location>
</feature>
<reference evidence="7 8" key="1">
    <citation type="submission" date="2018-09" db="EMBL/GenBank/DDBJ databases">
        <authorList>
            <person name="Tagini F."/>
        </authorList>
    </citation>
    <scope>NUCLEOTIDE SEQUENCE [LARGE SCALE GENOMIC DNA]</scope>
    <source>
        <strain evidence="7 8">MK13</strain>
    </source>
</reference>
<feature type="transmembrane region" description="Helical" evidence="6">
    <location>
        <begin position="281"/>
        <end position="302"/>
    </location>
</feature>
<organism evidence="7 8">
    <name type="scientific">Mycobacterium innocens</name>
    <dbReference type="NCBI Taxonomy" id="2341083"/>
    <lineage>
        <taxon>Bacteria</taxon>
        <taxon>Bacillati</taxon>
        <taxon>Actinomycetota</taxon>
        <taxon>Actinomycetes</taxon>
        <taxon>Mycobacteriales</taxon>
        <taxon>Mycobacteriaceae</taxon>
        <taxon>Mycobacterium</taxon>
    </lineage>
</organism>
<feature type="transmembrane region" description="Helical" evidence="6">
    <location>
        <begin position="237"/>
        <end position="261"/>
    </location>
</feature>
<comment type="subcellular location">
    <subcellularLocation>
        <location evidence="1">Cell membrane</location>
        <topology evidence="1">Multi-pass membrane protein</topology>
    </subcellularLocation>
</comment>
<evidence type="ECO:0000256" key="6">
    <source>
        <dbReference type="SAM" id="Phobius"/>
    </source>
</evidence>
<dbReference type="Pfam" id="PF09678">
    <property type="entry name" value="Caa3_CtaG"/>
    <property type="match status" value="1"/>
</dbReference>
<feature type="transmembrane region" description="Helical" evidence="6">
    <location>
        <begin position="171"/>
        <end position="192"/>
    </location>
</feature>
<sequence>MACCIVIAKFLLWVYRVLDRRAVGAPAPRSLLGSGPTRWLLLGSTLGELLVVGALIWVVAPGANTHHTGTAMAGSAPDTQGGWQWAAPVVIGLAALSAASTLMDGRMTRRALAVLAGGATAAAAVSPPVLQGAQSSHFVFMTQLELLAVVAPILIVSGIRHRWRGTAIGEALGHLAPAAAAAAVVTVTVIHLPSVHAAITTSVVLQACALLAVSGTGALIWLAVLADPSAAGAARRLASALVSQEAMAMIGLVLLLSPHVLFSIHGTRPAGMDPMLDQRTAGAVALVVDLLVTVPVLIRLAAQIPTLRPIFARDSVRLK</sequence>
<feature type="transmembrane region" description="Helical" evidence="6">
    <location>
        <begin position="204"/>
        <end position="225"/>
    </location>
</feature>
<feature type="transmembrane region" description="Helical" evidence="6">
    <location>
        <begin position="136"/>
        <end position="159"/>
    </location>
</feature>
<gene>
    <name evidence="7" type="ORF">LAUMK13_05668</name>
</gene>
<keyword evidence="8" id="KW-1185">Reference proteome</keyword>
<dbReference type="Proteomes" id="UP000267289">
    <property type="component" value="Unassembled WGS sequence"/>
</dbReference>